<evidence type="ECO:0000256" key="1">
    <source>
        <dbReference type="SAM" id="MobiDB-lite"/>
    </source>
</evidence>
<reference evidence="2" key="1">
    <citation type="submission" date="2014-09" db="EMBL/GenBank/DDBJ databases">
        <authorList>
            <person name="Magalhaes I.L.F."/>
            <person name="Oliveira U."/>
            <person name="Santos F.R."/>
            <person name="Vidigal T.H.D.A."/>
            <person name="Brescovit A.D."/>
            <person name="Santos A.J."/>
        </authorList>
    </citation>
    <scope>NUCLEOTIDE SEQUENCE</scope>
    <source>
        <tissue evidence="2">Shoot tissue taken approximately 20 cm above the soil surface</tissue>
    </source>
</reference>
<reference evidence="2" key="2">
    <citation type="journal article" date="2015" name="Data Brief">
        <title>Shoot transcriptome of the giant reed, Arundo donax.</title>
        <authorList>
            <person name="Barrero R.A."/>
            <person name="Guerrero F.D."/>
            <person name="Moolhuijzen P."/>
            <person name="Goolsby J.A."/>
            <person name="Tidwell J."/>
            <person name="Bellgard S.E."/>
            <person name="Bellgard M.I."/>
        </authorList>
    </citation>
    <scope>NUCLEOTIDE SEQUENCE</scope>
    <source>
        <tissue evidence="2">Shoot tissue taken approximately 20 cm above the soil surface</tissue>
    </source>
</reference>
<evidence type="ECO:0000313" key="2">
    <source>
        <dbReference type="EMBL" id="JAD61098.1"/>
    </source>
</evidence>
<feature type="region of interest" description="Disordered" evidence="1">
    <location>
        <begin position="28"/>
        <end position="56"/>
    </location>
</feature>
<proteinExistence type="predicted"/>
<accession>A0A0A9BG64</accession>
<name>A0A0A9BG64_ARUDO</name>
<organism evidence="2">
    <name type="scientific">Arundo donax</name>
    <name type="common">Giant reed</name>
    <name type="synonym">Donax arundinaceus</name>
    <dbReference type="NCBI Taxonomy" id="35708"/>
    <lineage>
        <taxon>Eukaryota</taxon>
        <taxon>Viridiplantae</taxon>
        <taxon>Streptophyta</taxon>
        <taxon>Embryophyta</taxon>
        <taxon>Tracheophyta</taxon>
        <taxon>Spermatophyta</taxon>
        <taxon>Magnoliopsida</taxon>
        <taxon>Liliopsida</taxon>
        <taxon>Poales</taxon>
        <taxon>Poaceae</taxon>
        <taxon>PACMAD clade</taxon>
        <taxon>Arundinoideae</taxon>
        <taxon>Arundineae</taxon>
        <taxon>Arundo</taxon>
    </lineage>
</organism>
<sequence length="56" mass="5638">MMENGSDTEAARKPRPSACRFQCVADHALPAPASNGGGAGGKNADNGGKSYTKEAS</sequence>
<protein>
    <submittedName>
        <fullName evidence="2">Uncharacterized protein</fullName>
    </submittedName>
</protein>
<dbReference type="EMBL" id="GBRH01236797">
    <property type="protein sequence ID" value="JAD61098.1"/>
    <property type="molecule type" value="Transcribed_RNA"/>
</dbReference>
<dbReference type="AlphaFoldDB" id="A0A0A9BG64"/>